<dbReference type="GO" id="GO:0016787">
    <property type="term" value="F:hydrolase activity"/>
    <property type="evidence" value="ECO:0007669"/>
    <property type="project" value="UniProtKB-KW"/>
</dbReference>
<name>A0A2X1PKR7_HAEIF</name>
<organism evidence="2 3">
    <name type="scientific">Haemophilus influenzae</name>
    <dbReference type="NCBI Taxonomy" id="727"/>
    <lineage>
        <taxon>Bacteria</taxon>
        <taxon>Pseudomonadati</taxon>
        <taxon>Pseudomonadota</taxon>
        <taxon>Gammaproteobacteria</taxon>
        <taxon>Pasteurellales</taxon>
        <taxon>Pasteurellaceae</taxon>
        <taxon>Haemophilus</taxon>
    </lineage>
</organism>
<dbReference type="Proteomes" id="UP000249936">
    <property type="component" value="Unassembled WGS sequence"/>
</dbReference>
<proteinExistence type="predicted"/>
<accession>A0A2X1PKR7</accession>
<dbReference type="PANTHER" id="PTHR47320">
    <property type="entry name" value="BIFUNCTIONAL URIDYLYLTRANSFERASE/URIDYLYL-REMOVING ENZYME"/>
    <property type="match status" value="1"/>
</dbReference>
<reference evidence="2 3" key="1">
    <citation type="submission" date="2018-06" db="EMBL/GenBank/DDBJ databases">
        <authorList>
            <consortium name="Pathogen Informatics"/>
            <person name="Doyle S."/>
        </authorList>
    </citation>
    <scope>NUCLEOTIDE SEQUENCE [LARGE SCALE GENOMIC DNA]</scope>
    <source>
        <strain evidence="2 3">NCTC11872</strain>
    </source>
</reference>
<protein>
    <submittedName>
        <fullName evidence="2">Uridylyltransferase</fullName>
    </submittedName>
</protein>
<evidence type="ECO:0000256" key="1">
    <source>
        <dbReference type="ARBA" id="ARBA00022801"/>
    </source>
</evidence>
<dbReference type="AlphaFoldDB" id="A0A2X1PKR7"/>
<keyword evidence="2" id="KW-0548">Nucleotidyltransferase</keyword>
<keyword evidence="2" id="KW-0808">Transferase</keyword>
<sequence>MPMHQYGVLTAYLPQWQAIEGLMQFDLFHIYTVDEHTLRVMLKLESFLSQESEEEHPIAQSNF</sequence>
<dbReference type="GO" id="GO:0008773">
    <property type="term" value="F:[protein-PII] uridylyltransferase activity"/>
    <property type="evidence" value="ECO:0007669"/>
    <property type="project" value="InterPro"/>
</dbReference>
<keyword evidence="1" id="KW-0378">Hydrolase</keyword>
<dbReference type="InterPro" id="IPR010043">
    <property type="entry name" value="UTase/UR"/>
</dbReference>
<evidence type="ECO:0000313" key="2">
    <source>
        <dbReference type="EMBL" id="SPX40594.1"/>
    </source>
</evidence>
<gene>
    <name evidence="2" type="ORF">NCTC11872_00169</name>
</gene>
<dbReference type="EMBL" id="UASK01000002">
    <property type="protein sequence ID" value="SPX40594.1"/>
    <property type="molecule type" value="Genomic_DNA"/>
</dbReference>
<evidence type="ECO:0000313" key="3">
    <source>
        <dbReference type="Proteomes" id="UP000249936"/>
    </source>
</evidence>
<dbReference type="PANTHER" id="PTHR47320:SF1">
    <property type="entry name" value="BIFUNCTIONAL URIDYLYLTRANSFERASE_URIDYLYL-REMOVING ENZYME"/>
    <property type="match status" value="1"/>
</dbReference>